<dbReference type="InterPro" id="IPR013783">
    <property type="entry name" value="Ig-like_fold"/>
</dbReference>
<dbReference type="PROSITE" id="PS51318">
    <property type="entry name" value="TAT"/>
    <property type="match status" value="1"/>
</dbReference>
<evidence type="ECO:0000256" key="1">
    <source>
        <dbReference type="SAM" id="SignalP"/>
    </source>
</evidence>
<organism evidence="4 5">
    <name type="scientific">Virgisporangium ochraceum</name>
    <dbReference type="NCBI Taxonomy" id="65505"/>
    <lineage>
        <taxon>Bacteria</taxon>
        <taxon>Bacillati</taxon>
        <taxon>Actinomycetota</taxon>
        <taxon>Actinomycetes</taxon>
        <taxon>Micromonosporales</taxon>
        <taxon>Micromonosporaceae</taxon>
        <taxon>Virgisporangium</taxon>
    </lineage>
</organism>
<dbReference type="Proteomes" id="UP000635606">
    <property type="component" value="Unassembled WGS sequence"/>
</dbReference>
<dbReference type="InterPro" id="IPR049366">
    <property type="entry name" value="RGL11_C"/>
</dbReference>
<dbReference type="SUPFAM" id="SSF69318">
    <property type="entry name" value="Integrin alpha N-terminal domain"/>
    <property type="match status" value="1"/>
</dbReference>
<feature type="domain" description="Rhamnogalacturonan I lyase beta-sheet" evidence="2">
    <location>
        <begin position="42"/>
        <end position="121"/>
    </location>
</feature>
<sequence length="760" mass="82880">MRAWNRRRFAALAVAAVCLVGVPLPASAAPGAPAGGGHGRVQLEKLDRGLVVATTTGGAFLSWRLLGHEVTGRTSSGMKGPGFEVYRDGRRIATVTDSTNYLDPAGTAGSTYQVAPVRGRKSAPARAWSTTHLDLPLRKPADGVTPAGEAYTYSANDLSVGDVDGDGAYEYIVKWDPSNSKDVSQVGYTGNVYIDAYELDGTPLYRIDLGVNVRAGAHYTQFLVYDFDGDGRSELMFKTAPGTKIIRYDRSGAVRSERFVSLPREDVAKGVTHADDYRMSAADYFEHLVTMFQGWHDHPEVEAGRWPATLEQAFGIAPAYTYPLSREDATALANHFVDVYAPARSARNQLRNFAGFIVDGPEYLTVFEGATGRELQTVRYEPGRHDDGLMWGDYAMARIEPGNRVDRFLATVAYLDGRRPSAVFARGYYTRSTLVAYDWDGRRLHKRWYVDSGWTPMTNPFNDSPHGRDGTDPEFRTLTTQGFHSLSSSDVDGDGKQEIVYGAATIDHDGSLLYSSFAPLPEGSASPGTQARLGHGDAMHVTDIDPTRPGLEIYTVHEGAAGAPYGHAMRDAKTGQVLFGTYSGRDTGRGMVGDILPEHAGLEAWATTGMGLWTAQGQKLGDTIPGTNQSIRWAADLSTQIVDGALEVTPTIQDHRRGTLLTAANTLTNNGTKGNPGLVADIFGDWREELLLRTADSSAIRIHLSTEVTTHKLYTLMHDPQYRAEVARQQTTYNQPSYTSFHLGTGTDWARVPVPTASYR</sequence>
<dbReference type="InterPro" id="IPR006311">
    <property type="entry name" value="TAT_signal"/>
</dbReference>
<dbReference type="AlphaFoldDB" id="A0A8J4EGG7"/>
<dbReference type="InterPro" id="IPR028994">
    <property type="entry name" value="Integrin_alpha_N"/>
</dbReference>
<dbReference type="PANTHER" id="PTHR43118:SF1">
    <property type="entry name" value="RHAMNOGALACTURONAN LYASE (EUROFUNG)"/>
    <property type="match status" value="1"/>
</dbReference>
<evidence type="ECO:0000313" key="5">
    <source>
        <dbReference type="Proteomes" id="UP000635606"/>
    </source>
</evidence>
<feature type="signal peptide" evidence="1">
    <location>
        <begin position="1"/>
        <end position="28"/>
    </location>
</feature>
<evidence type="ECO:0000259" key="3">
    <source>
        <dbReference type="Pfam" id="PF21348"/>
    </source>
</evidence>
<dbReference type="Pfam" id="PF21348">
    <property type="entry name" value="RGL11_C"/>
    <property type="match status" value="2"/>
</dbReference>
<evidence type="ECO:0008006" key="6">
    <source>
        <dbReference type="Google" id="ProtNLM"/>
    </source>
</evidence>
<gene>
    <name evidence="4" type="ORF">Voc01_085950</name>
</gene>
<dbReference type="PANTHER" id="PTHR43118">
    <property type="entry name" value="RHAMNOGALACTURONAN LYASE (EUROFUNG)"/>
    <property type="match status" value="1"/>
</dbReference>
<name>A0A8J4EGG7_9ACTN</name>
<evidence type="ECO:0000259" key="2">
    <source>
        <dbReference type="Pfam" id="PF18370"/>
    </source>
</evidence>
<evidence type="ECO:0000313" key="4">
    <source>
        <dbReference type="EMBL" id="GIJ73678.1"/>
    </source>
</evidence>
<accession>A0A8J4EGG7</accession>
<dbReference type="GO" id="GO:0005975">
    <property type="term" value="P:carbohydrate metabolic process"/>
    <property type="evidence" value="ECO:0007669"/>
    <property type="project" value="UniProtKB-ARBA"/>
</dbReference>
<keyword evidence="1" id="KW-0732">Signal</keyword>
<reference evidence="4" key="1">
    <citation type="submission" date="2021-01" db="EMBL/GenBank/DDBJ databases">
        <title>Whole genome shotgun sequence of Virgisporangium ochraceum NBRC 16418.</title>
        <authorList>
            <person name="Komaki H."/>
            <person name="Tamura T."/>
        </authorList>
    </citation>
    <scope>NUCLEOTIDE SEQUENCE</scope>
    <source>
        <strain evidence="4">NBRC 16418</strain>
    </source>
</reference>
<feature type="chain" id="PRO_5035226261" description="FG-GAP repeat protein" evidence="1">
    <location>
        <begin position="29"/>
        <end position="760"/>
    </location>
</feature>
<dbReference type="CDD" id="cd10318">
    <property type="entry name" value="RGL11"/>
    <property type="match status" value="1"/>
</dbReference>
<comment type="caution">
    <text evidence="4">The sequence shown here is derived from an EMBL/GenBank/DDBJ whole genome shotgun (WGS) entry which is preliminary data.</text>
</comment>
<feature type="domain" description="Rhamnogalacturonan lyase family 11 C-terminal" evidence="3">
    <location>
        <begin position="347"/>
        <end position="750"/>
    </location>
</feature>
<feature type="domain" description="Rhamnogalacturonan lyase family 11 C-terminal" evidence="3">
    <location>
        <begin position="133"/>
        <end position="244"/>
    </location>
</feature>
<proteinExistence type="predicted"/>
<dbReference type="InterPro" id="IPR034641">
    <property type="entry name" value="RGL11"/>
</dbReference>
<keyword evidence="5" id="KW-1185">Reference proteome</keyword>
<dbReference type="RefSeq" id="WP_203933501.1">
    <property type="nucleotide sequence ID" value="NZ_BOPH01000122.1"/>
</dbReference>
<dbReference type="EMBL" id="BOPH01000122">
    <property type="protein sequence ID" value="GIJ73678.1"/>
    <property type="molecule type" value="Genomic_DNA"/>
</dbReference>
<dbReference type="Pfam" id="PF18370">
    <property type="entry name" value="RGI_lyase"/>
    <property type="match status" value="1"/>
</dbReference>
<dbReference type="InterPro" id="IPR041624">
    <property type="entry name" value="RGI_lyase"/>
</dbReference>
<protein>
    <recommendedName>
        <fullName evidence="6">FG-GAP repeat protein</fullName>
    </recommendedName>
</protein>
<dbReference type="Gene3D" id="2.60.40.10">
    <property type="entry name" value="Immunoglobulins"/>
    <property type="match status" value="1"/>
</dbReference>